<evidence type="ECO:0008006" key="3">
    <source>
        <dbReference type="Google" id="ProtNLM"/>
    </source>
</evidence>
<dbReference type="InterPro" id="IPR046199">
    <property type="entry name" value="DUF6231"/>
</dbReference>
<name>A0A2S5KKZ7_9PROT</name>
<gene>
    <name evidence="1" type="ORF">C4K68_20285</name>
</gene>
<dbReference type="Pfam" id="PF19742">
    <property type="entry name" value="DUF6231"/>
    <property type="match status" value="1"/>
</dbReference>
<dbReference type="EMBL" id="PRLP01000088">
    <property type="protein sequence ID" value="PPC75501.1"/>
    <property type="molecule type" value="Genomic_DNA"/>
</dbReference>
<proteinExistence type="predicted"/>
<dbReference type="OrthoDB" id="5609094at2"/>
<sequence length="164" mass="19004">MVRSPNEFLLDRLQQLAPQRVVSIGACVPPALQSYSEQHDCQIQHFEAHDARQQLQGAAPSELVLLTDALEHLPPLEGRALLGWLRNYCAPRVWLSYSPTEQDGDTCWQDADFYALGLTREQGFSQGQRKLVFYAFDLLTYNHVRTWNNPDNWANPENWGKYWW</sequence>
<reference evidence="1 2" key="1">
    <citation type="submission" date="2018-02" db="EMBL/GenBank/DDBJ databases">
        <title>novel marine gammaproteobacteria from coastal saline agro ecosystem.</title>
        <authorList>
            <person name="Krishnan R."/>
            <person name="Ramesh Kumar N."/>
        </authorList>
    </citation>
    <scope>NUCLEOTIDE SEQUENCE [LARGE SCALE GENOMIC DNA]</scope>
    <source>
        <strain evidence="1 2">228</strain>
    </source>
</reference>
<organism evidence="1 2">
    <name type="scientific">Proteobacteria bacterium 228</name>
    <dbReference type="NCBI Taxonomy" id="2083153"/>
    <lineage>
        <taxon>Bacteria</taxon>
        <taxon>Pseudomonadati</taxon>
        <taxon>Pseudomonadota</taxon>
    </lineage>
</organism>
<dbReference type="Proteomes" id="UP000238196">
    <property type="component" value="Unassembled WGS sequence"/>
</dbReference>
<protein>
    <recommendedName>
        <fullName evidence="3">Class I SAM-dependent methyltransferase</fullName>
    </recommendedName>
</protein>
<evidence type="ECO:0000313" key="1">
    <source>
        <dbReference type="EMBL" id="PPC75501.1"/>
    </source>
</evidence>
<evidence type="ECO:0000313" key="2">
    <source>
        <dbReference type="Proteomes" id="UP000238196"/>
    </source>
</evidence>
<accession>A0A2S5KKZ7</accession>
<dbReference type="AlphaFoldDB" id="A0A2S5KKZ7"/>
<comment type="caution">
    <text evidence="1">The sequence shown here is derived from an EMBL/GenBank/DDBJ whole genome shotgun (WGS) entry which is preliminary data.</text>
</comment>